<keyword evidence="3" id="KW-1185">Reference proteome</keyword>
<feature type="transmembrane region" description="Helical" evidence="1">
    <location>
        <begin position="78"/>
        <end position="96"/>
    </location>
</feature>
<feature type="transmembrane region" description="Helical" evidence="1">
    <location>
        <begin position="30"/>
        <end position="48"/>
    </location>
</feature>
<dbReference type="EMBL" id="FNHB01000009">
    <property type="protein sequence ID" value="SDM96323.1"/>
    <property type="molecule type" value="Genomic_DNA"/>
</dbReference>
<dbReference type="RefSeq" id="WP_092074463.1">
    <property type="nucleotide sequence ID" value="NZ_FNHB01000009.1"/>
</dbReference>
<keyword evidence="1" id="KW-0472">Membrane</keyword>
<accession>A0A1G9XJ70</accession>
<keyword evidence="1" id="KW-1133">Transmembrane helix</keyword>
<proteinExistence type="predicted"/>
<protein>
    <submittedName>
        <fullName evidence="2">Uncharacterized protein</fullName>
    </submittedName>
</protein>
<reference evidence="2 3" key="1">
    <citation type="submission" date="2016-10" db="EMBL/GenBank/DDBJ databases">
        <authorList>
            <person name="de Groot N.N."/>
        </authorList>
    </citation>
    <scope>NUCLEOTIDE SEQUENCE [LARGE SCALE GENOMIC DNA]</scope>
    <source>
        <strain evidence="2 3">DSM 1736</strain>
    </source>
</reference>
<evidence type="ECO:0000256" key="1">
    <source>
        <dbReference type="SAM" id="Phobius"/>
    </source>
</evidence>
<evidence type="ECO:0000313" key="3">
    <source>
        <dbReference type="Proteomes" id="UP000214880"/>
    </source>
</evidence>
<feature type="transmembrane region" description="Helical" evidence="1">
    <location>
        <begin position="55"/>
        <end position="72"/>
    </location>
</feature>
<feature type="transmembrane region" description="Helical" evidence="1">
    <location>
        <begin position="143"/>
        <end position="160"/>
    </location>
</feature>
<name>A0A1G9XJ70_9FIRM</name>
<gene>
    <name evidence="2" type="ORF">SAMN04488502_109109</name>
</gene>
<organism evidence="2 3">
    <name type="scientific">Dendrosporobacter quercicolus</name>
    <dbReference type="NCBI Taxonomy" id="146817"/>
    <lineage>
        <taxon>Bacteria</taxon>
        <taxon>Bacillati</taxon>
        <taxon>Bacillota</taxon>
        <taxon>Negativicutes</taxon>
        <taxon>Selenomonadales</taxon>
        <taxon>Sporomusaceae</taxon>
        <taxon>Dendrosporobacter</taxon>
    </lineage>
</organism>
<feature type="transmembrane region" description="Helical" evidence="1">
    <location>
        <begin position="103"/>
        <end position="123"/>
    </location>
</feature>
<evidence type="ECO:0000313" key="2">
    <source>
        <dbReference type="EMBL" id="SDM96323.1"/>
    </source>
</evidence>
<dbReference type="Proteomes" id="UP000214880">
    <property type="component" value="Unassembled WGS sequence"/>
</dbReference>
<keyword evidence="1" id="KW-0812">Transmembrane</keyword>
<sequence>MYHRLTRAALLLALMVVLQSIRLLVPVPPFVSMFVIGSAVNACLLLAVEKTGWRFALVLAVTAPAVAALQQFLPSPLFIFPVAAANIIYVTGYRALLKTNRWLAVGVAAALKMLGMYTAISIVLEVAELSDKLAAGLKMMLGYPQLITGTVGGVLCYVIVNRLAGARQ</sequence>
<dbReference type="OrthoDB" id="1682230at2"/>
<dbReference type="AlphaFoldDB" id="A0A1G9XJ70"/>
<dbReference type="STRING" id="146817.SAMN04488502_109109"/>